<dbReference type="EMBL" id="VFJC01000016">
    <property type="protein sequence ID" value="KAB5548684.1"/>
    <property type="molecule type" value="Genomic_DNA"/>
</dbReference>
<keyword evidence="3" id="KW-1185">Reference proteome</keyword>
<dbReference type="InterPro" id="IPR027417">
    <property type="entry name" value="P-loop_NTPase"/>
</dbReference>
<dbReference type="Pfam" id="PF00735">
    <property type="entry name" value="Septin"/>
    <property type="match status" value="1"/>
</dbReference>
<sequence>MLVRTHMQDLKDVTQETHYENYRSECIRNMTRMVVRERKRSLCNYLRESNTDLPLVPLDDETEQLIWEKDEE</sequence>
<accession>A0A5N5M0G6</accession>
<dbReference type="PANTHER" id="PTHR18884">
    <property type="entry name" value="SEPTIN"/>
    <property type="match status" value="1"/>
</dbReference>
<dbReference type="InterPro" id="IPR030379">
    <property type="entry name" value="G_SEPTIN_dom"/>
</dbReference>
<evidence type="ECO:0000259" key="1">
    <source>
        <dbReference type="Pfam" id="PF00735"/>
    </source>
</evidence>
<name>A0A5N5M0G6_PANHP</name>
<feature type="domain" description="Septin-type G" evidence="1">
    <location>
        <begin position="1"/>
        <end position="33"/>
    </location>
</feature>
<organism evidence="2 3">
    <name type="scientific">Pangasianodon hypophthalmus</name>
    <name type="common">Striped catfish</name>
    <name type="synonym">Helicophagus hypophthalmus</name>
    <dbReference type="NCBI Taxonomy" id="310915"/>
    <lineage>
        <taxon>Eukaryota</taxon>
        <taxon>Metazoa</taxon>
        <taxon>Chordata</taxon>
        <taxon>Craniata</taxon>
        <taxon>Vertebrata</taxon>
        <taxon>Euteleostomi</taxon>
        <taxon>Actinopterygii</taxon>
        <taxon>Neopterygii</taxon>
        <taxon>Teleostei</taxon>
        <taxon>Ostariophysi</taxon>
        <taxon>Siluriformes</taxon>
        <taxon>Pangasiidae</taxon>
        <taxon>Pangasianodon</taxon>
    </lineage>
</organism>
<proteinExistence type="predicted"/>
<dbReference type="AlphaFoldDB" id="A0A5N5M0G6"/>
<evidence type="ECO:0000313" key="2">
    <source>
        <dbReference type="EMBL" id="KAB5548684.1"/>
    </source>
</evidence>
<protein>
    <recommendedName>
        <fullName evidence="1">Septin-type G domain-containing protein</fullName>
    </recommendedName>
</protein>
<evidence type="ECO:0000313" key="3">
    <source>
        <dbReference type="Proteomes" id="UP000327468"/>
    </source>
</evidence>
<reference evidence="2 3" key="1">
    <citation type="submission" date="2019-06" db="EMBL/GenBank/DDBJ databases">
        <title>A chromosome-scale genome assembly of the striped catfish, Pangasianodon hypophthalmus.</title>
        <authorList>
            <person name="Wen M."/>
            <person name="Zahm M."/>
            <person name="Roques C."/>
            <person name="Cabau C."/>
            <person name="Klopp C."/>
            <person name="Donnadieu C."/>
            <person name="Jouanno E."/>
            <person name="Avarre J.-C."/>
            <person name="Campet M."/>
            <person name="Ha T.T.T."/>
            <person name="Dugue R."/>
            <person name="Lampietro C."/>
            <person name="Louis A."/>
            <person name="Herpin A."/>
            <person name="Echchiki A."/>
            <person name="Berthelot C."/>
            <person name="Parey E."/>
            <person name="Roest-Crollius H."/>
            <person name="Braasch I."/>
            <person name="Postlethwait J."/>
            <person name="Bobe J."/>
            <person name="Montfort J."/>
            <person name="Bouchez O."/>
            <person name="Begum T."/>
            <person name="Schartl M."/>
            <person name="Guiguen Y."/>
        </authorList>
    </citation>
    <scope>NUCLEOTIDE SEQUENCE [LARGE SCALE GENOMIC DNA]</scope>
    <source>
        <strain evidence="2 3">Indonesia</strain>
        <tissue evidence="2">Blood</tissue>
    </source>
</reference>
<dbReference type="GO" id="GO:0005525">
    <property type="term" value="F:GTP binding"/>
    <property type="evidence" value="ECO:0007669"/>
    <property type="project" value="InterPro"/>
</dbReference>
<dbReference type="Gene3D" id="3.40.50.300">
    <property type="entry name" value="P-loop containing nucleotide triphosphate hydrolases"/>
    <property type="match status" value="1"/>
</dbReference>
<comment type="caution">
    <text evidence="2">The sequence shown here is derived from an EMBL/GenBank/DDBJ whole genome shotgun (WGS) entry which is preliminary data.</text>
</comment>
<gene>
    <name evidence="2" type="ORF">PHYPO_G00058400</name>
</gene>
<dbReference type="Proteomes" id="UP000327468">
    <property type="component" value="Chromosome 15"/>
</dbReference>